<reference evidence="2" key="1">
    <citation type="journal article" date="2020" name="Stud. Mycol.">
        <title>101 Dothideomycetes genomes: a test case for predicting lifestyles and emergence of pathogens.</title>
        <authorList>
            <person name="Haridas S."/>
            <person name="Albert R."/>
            <person name="Binder M."/>
            <person name="Bloem J."/>
            <person name="Labutti K."/>
            <person name="Salamov A."/>
            <person name="Andreopoulos B."/>
            <person name="Baker S."/>
            <person name="Barry K."/>
            <person name="Bills G."/>
            <person name="Bluhm B."/>
            <person name="Cannon C."/>
            <person name="Castanera R."/>
            <person name="Culley D."/>
            <person name="Daum C."/>
            <person name="Ezra D."/>
            <person name="Gonzalez J."/>
            <person name="Henrissat B."/>
            <person name="Kuo A."/>
            <person name="Liang C."/>
            <person name="Lipzen A."/>
            <person name="Lutzoni F."/>
            <person name="Magnuson J."/>
            <person name="Mondo S."/>
            <person name="Nolan M."/>
            <person name="Ohm R."/>
            <person name="Pangilinan J."/>
            <person name="Park H.-J."/>
            <person name="Ramirez L."/>
            <person name="Alfaro M."/>
            <person name="Sun H."/>
            <person name="Tritt A."/>
            <person name="Yoshinaga Y."/>
            <person name="Zwiers L.-H."/>
            <person name="Turgeon B."/>
            <person name="Goodwin S."/>
            <person name="Spatafora J."/>
            <person name="Crous P."/>
            <person name="Grigoriev I."/>
        </authorList>
    </citation>
    <scope>NUCLEOTIDE SEQUENCE</scope>
    <source>
        <strain evidence="2">CBS 109.77</strain>
    </source>
</reference>
<feature type="compositionally biased region" description="Acidic residues" evidence="1">
    <location>
        <begin position="592"/>
        <end position="601"/>
    </location>
</feature>
<proteinExistence type="predicted"/>
<keyword evidence="2" id="KW-0687">Ribonucleoprotein</keyword>
<dbReference type="GO" id="GO:0030686">
    <property type="term" value="C:90S preribosome"/>
    <property type="evidence" value="ECO:0007669"/>
    <property type="project" value="InterPro"/>
</dbReference>
<protein>
    <submittedName>
        <fullName evidence="2">Small nucleolar ribonucleoprotein-like protein complex subunit</fullName>
    </submittedName>
</protein>
<evidence type="ECO:0000256" key="1">
    <source>
        <dbReference type="SAM" id="MobiDB-lite"/>
    </source>
</evidence>
<dbReference type="EMBL" id="MU002037">
    <property type="protein sequence ID" value="KAF2791108.1"/>
    <property type="molecule type" value="Genomic_DNA"/>
</dbReference>
<dbReference type="InterPro" id="IPR001680">
    <property type="entry name" value="WD40_rpt"/>
</dbReference>
<dbReference type="InterPro" id="IPR015943">
    <property type="entry name" value="WD40/YVTN_repeat-like_dom_sf"/>
</dbReference>
<dbReference type="Pfam" id="PF00400">
    <property type="entry name" value="WD40"/>
    <property type="match status" value="1"/>
</dbReference>
<organism evidence="2 3">
    <name type="scientific">Melanomma pulvis-pyrius CBS 109.77</name>
    <dbReference type="NCBI Taxonomy" id="1314802"/>
    <lineage>
        <taxon>Eukaryota</taxon>
        <taxon>Fungi</taxon>
        <taxon>Dikarya</taxon>
        <taxon>Ascomycota</taxon>
        <taxon>Pezizomycotina</taxon>
        <taxon>Dothideomycetes</taxon>
        <taxon>Pleosporomycetidae</taxon>
        <taxon>Pleosporales</taxon>
        <taxon>Melanommataceae</taxon>
        <taxon>Melanomma</taxon>
    </lineage>
</organism>
<dbReference type="InterPro" id="IPR046351">
    <property type="entry name" value="UTP4"/>
</dbReference>
<dbReference type="SMART" id="SM00320">
    <property type="entry name" value="WD40"/>
    <property type="match status" value="7"/>
</dbReference>
<name>A0A6A6X4E1_9PLEO</name>
<evidence type="ECO:0000313" key="2">
    <source>
        <dbReference type="EMBL" id="KAF2791108.1"/>
    </source>
</evidence>
<evidence type="ECO:0000313" key="3">
    <source>
        <dbReference type="Proteomes" id="UP000799757"/>
    </source>
</evidence>
<dbReference type="GO" id="GO:0034455">
    <property type="term" value="C:t-UTP complex"/>
    <property type="evidence" value="ECO:0007669"/>
    <property type="project" value="TreeGrafter"/>
</dbReference>
<dbReference type="InterPro" id="IPR036322">
    <property type="entry name" value="WD40_repeat_dom_sf"/>
</dbReference>
<dbReference type="SUPFAM" id="SSF50978">
    <property type="entry name" value="WD40 repeat-like"/>
    <property type="match status" value="2"/>
</dbReference>
<gene>
    <name evidence="2" type="ORF">K505DRAFT_281343</name>
</gene>
<feature type="region of interest" description="Disordered" evidence="1">
    <location>
        <begin position="771"/>
        <end position="796"/>
    </location>
</feature>
<dbReference type="AlphaFoldDB" id="A0A6A6X4E1"/>
<feature type="region of interest" description="Disordered" evidence="1">
    <location>
        <begin position="575"/>
        <end position="601"/>
    </location>
</feature>
<keyword evidence="3" id="KW-1185">Reference proteome</keyword>
<dbReference type="Gene3D" id="2.130.10.10">
    <property type="entry name" value="YVTN repeat-like/Quinoprotein amine dehydrogenase"/>
    <property type="match status" value="2"/>
</dbReference>
<sequence>MDIHRSRFVPYPSSAINALAFSHTQSGEDNEDPECLRLAVGRSNGNIEIWNPVNGAWLQERIFYGGKDRSVEGLAWTQELDEKDEQGKTVPGRLRLFSIGYSSSITEWDLATGLPARHSNGNHSEVWSFAAQPKRKTSVKGSTSVDSDAQQSLVAGCADGTLVLLSTADNELRFDKFLSRSSTKKARVLSVTYKDRNVVLAGFADSMIRVFDTRNGSVLRNISLGSGPPGGPKEILVWKVKCLSNGDFVSGDSTGDIRIYNGKNYSQTQRITGHEADVLDLAVSRDGSMIFSGGMDRRTCFYTCNKKGGATRGNREEKWRKVSHKRYHDHDVKAMATYEGNKLSVVVSGGIDTQPVVAPLRQFGKELSRSLPALPHAPPLLSAPDARLLISWWNCELRIWRVKTQQDGTEKPKVVARLALQGDENITSASITRDGALLAVSTASEVKLFQLTEPKPAAGSSLRIRKLELPSTTGARLVRLVANGKWLAIITATDDVYLARIIVSDDTTDRPRALHPLVHLHRLPRDNTQRDSLNGPWGHYNRSITHAEFSDDGAVFATADLAGYIDTWVVEGHEDSTAPEVDIDQSSSSPVGDDEADDDEEIPTERMSFLGQRWIRNPSGHLLPRLDSAPLLLSFQPGLEGSTPLEPNGNPAVHPTRQNPHPRSHDIPSTEHTLLLVSAEHQLYHFEVLAGRLSEWSRRNPKSSYPSQFRRLDNPTKGCTWDVTEKHQRVWLYGEKWLFMFDLAHDLPFPGSVEASNLAIGVEDQGMAVSKKRKRASIKELSRKSNSGAGGAVPENENLVTKLRKFNSGPSDESVKATWIDLNNARGAAESDEDFDDKQQALATIRRSAGQDGVSFASNRLANGDSLSDEKDAGAGDQSEDVMAQRKSGPEPWWHTFKYRPILGMVSIGGNGLPLEVVLVERPSWDLDLGPRFVGSHE</sequence>
<dbReference type="PANTHER" id="PTHR44163">
    <property type="entry name" value="U3 SMALL NUCLEOLAR RNA-ASSOCIATED PROTEIN 4 HOMOLOG"/>
    <property type="match status" value="1"/>
</dbReference>
<dbReference type="GO" id="GO:0000462">
    <property type="term" value="P:maturation of SSU-rRNA from tricistronic rRNA transcript (SSU-rRNA, 5.8S rRNA, LSU-rRNA)"/>
    <property type="evidence" value="ECO:0007669"/>
    <property type="project" value="InterPro"/>
</dbReference>
<dbReference type="PANTHER" id="PTHR44163:SF1">
    <property type="entry name" value="U3 SMALL NUCLEOLAR RNA-ASSOCIATED PROTEIN 4 HOMOLOG"/>
    <property type="match status" value="1"/>
</dbReference>
<dbReference type="OrthoDB" id="8883818at2759"/>
<dbReference type="GO" id="GO:0003723">
    <property type="term" value="F:RNA binding"/>
    <property type="evidence" value="ECO:0007669"/>
    <property type="project" value="TreeGrafter"/>
</dbReference>
<feature type="region of interest" description="Disordered" evidence="1">
    <location>
        <begin position="637"/>
        <end position="667"/>
    </location>
</feature>
<accession>A0A6A6X4E1</accession>
<feature type="region of interest" description="Disordered" evidence="1">
    <location>
        <begin position="856"/>
        <end position="888"/>
    </location>
</feature>
<dbReference type="Proteomes" id="UP000799757">
    <property type="component" value="Unassembled WGS sequence"/>
</dbReference>
<dbReference type="GO" id="GO:0032040">
    <property type="term" value="C:small-subunit processome"/>
    <property type="evidence" value="ECO:0007669"/>
    <property type="project" value="TreeGrafter"/>
</dbReference>